<evidence type="ECO:0000259" key="10">
    <source>
        <dbReference type="Pfam" id="PF21088"/>
    </source>
</evidence>
<organism evidence="11 12">
    <name type="scientific">Candidatus Tenderia electrophaga</name>
    <dbReference type="NCBI Taxonomy" id="1748243"/>
    <lineage>
        <taxon>Bacteria</taxon>
        <taxon>Pseudomonadati</taxon>
        <taxon>Pseudomonadota</taxon>
        <taxon>Gammaproteobacteria</taxon>
        <taxon>Candidatus Tenderiales</taxon>
        <taxon>Candidatus Tenderiaceae</taxon>
        <taxon>Candidatus Tenderia</taxon>
    </lineage>
</organism>
<evidence type="ECO:0000256" key="4">
    <source>
        <dbReference type="ARBA" id="ARBA00022692"/>
    </source>
</evidence>
<dbReference type="Proteomes" id="UP000055136">
    <property type="component" value="Chromosome"/>
</dbReference>
<dbReference type="Pfam" id="PF21082">
    <property type="entry name" value="MS_channel_3rd"/>
    <property type="match status" value="1"/>
</dbReference>
<feature type="transmembrane region" description="Helical" evidence="7">
    <location>
        <begin position="13"/>
        <end position="30"/>
    </location>
</feature>
<keyword evidence="6 7" id="KW-0472">Membrane</keyword>
<dbReference type="InterPro" id="IPR049278">
    <property type="entry name" value="MS_channel_C"/>
</dbReference>
<keyword evidence="12" id="KW-1185">Reference proteome</keyword>
<feature type="domain" description="Mechanosensitive ion channel MscS" evidence="8">
    <location>
        <begin position="176"/>
        <end position="242"/>
    </location>
</feature>
<dbReference type="Gene3D" id="1.10.287.1260">
    <property type="match status" value="1"/>
</dbReference>
<dbReference type="KEGG" id="tee:Tel_12475"/>
<evidence type="ECO:0000256" key="2">
    <source>
        <dbReference type="ARBA" id="ARBA00008017"/>
    </source>
</evidence>
<dbReference type="InterPro" id="IPR011066">
    <property type="entry name" value="MscS_channel_C_sf"/>
</dbReference>
<dbReference type="PANTHER" id="PTHR30566:SF25">
    <property type="entry name" value="INNER MEMBRANE PROTEIN"/>
    <property type="match status" value="1"/>
</dbReference>
<dbReference type="GO" id="GO:0005886">
    <property type="term" value="C:plasma membrane"/>
    <property type="evidence" value="ECO:0007669"/>
    <property type="project" value="UniProtKB-SubCell"/>
</dbReference>
<evidence type="ECO:0000259" key="8">
    <source>
        <dbReference type="Pfam" id="PF00924"/>
    </source>
</evidence>
<dbReference type="InterPro" id="IPR006685">
    <property type="entry name" value="MscS_channel_2nd"/>
</dbReference>
<gene>
    <name evidence="11" type="ORF">Tel_12475</name>
</gene>
<proteinExistence type="inferred from homology"/>
<dbReference type="AlphaFoldDB" id="A0A0S2TIF2"/>
<sequence length="363" mass="40574">MDITFWQNSLMDWLIALTATLTAIVLLGIIKKLLISRLSKLATKTKTFLDDDFTEALKHTKGLFLFIVSLYLGAQFVELPDRADIILSNISVIALFIQTGLWASVVLTQTLDRYRKKQLDENPASVTTISAIGFVGKLLLWSVVLLLALDNLGINVTALIAGLGVGGIAVALAVQNILGDLLAALSIVLDKPFTVGDFLIVDDFLGSVENVGLKTTRIRSLSGEQLVFSNSDLLSSRLRNYGRMFERRVAFPIGVTYQTPREQLEKIPSILRQAVEAQENVRFDRSHFKEYGNFSLNFETVYYVKGPDYNLYMDIQQAINLHIHKRFEEESIEFAYPTQTLYVMNRNGTDQTHGGSMAPEQQG</sequence>
<evidence type="ECO:0000313" key="12">
    <source>
        <dbReference type="Proteomes" id="UP000055136"/>
    </source>
</evidence>
<dbReference type="Pfam" id="PF00924">
    <property type="entry name" value="MS_channel_2nd"/>
    <property type="match status" value="1"/>
</dbReference>
<dbReference type="SUPFAM" id="SSF82861">
    <property type="entry name" value="Mechanosensitive channel protein MscS (YggB), transmembrane region"/>
    <property type="match status" value="1"/>
</dbReference>
<feature type="transmembrane region" description="Helical" evidence="7">
    <location>
        <begin position="128"/>
        <end position="148"/>
    </location>
</feature>
<dbReference type="InterPro" id="IPR010920">
    <property type="entry name" value="LSM_dom_sf"/>
</dbReference>
<evidence type="ECO:0000256" key="5">
    <source>
        <dbReference type="ARBA" id="ARBA00022989"/>
    </source>
</evidence>
<keyword evidence="3" id="KW-1003">Cell membrane</keyword>
<reference evidence="11" key="1">
    <citation type="submission" date="2015-10" db="EMBL/GenBank/DDBJ databases">
        <title>Description of Candidatus Tenderia electrophaga gen. nov, sp. nov., an Uncultivated Electroautotroph from a Biocathode Enrichment.</title>
        <authorList>
            <person name="Eddie B.J."/>
            <person name="Malanoski A.P."/>
            <person name="Wang Z."/>
            <person name="Hall R.J."/>
            <person name="Oh S.D."/>
            <person name="Heiner C."/>
            <person name="Lin B."/>
            <person name="Strycharz-Glaven S.M."/>
        </authorList>
    </citation>
    <scope>NUCLEOTIDE SEQUENCE [LARGE SCALE GENOMIC DNA]</scope>
    <source>
        <strain evidence="11">NRL1</strain>
    </source>
</reference>
<keyword evidence="5 7" id="KW-1133">Transmembrane helix</keyword>
<dbReference type="SUPFAM" id="SSF50182">
    <property type="entry name" value="Sm-like ribonucleoproteins"/>
    <property type="match status" value="1"/>
</dbReference>
<accession>A0A0S2TIF2</accession>
<keyword evidence="4 7" id="KW-0812">Transmembrane</keyword>
<dbReference type="SUPFAM" id="SSF82689">
    <property type="entry name" value="Mechanosensitive channel protein MscS (YggB), C-terminal domain"/>
    <property type="match status" value="1"/>
</dbReference>
<dbReference type="InterPro" id="IPR011014">
    <property type="entry name" value="MscS_channel_TM-2"/>
</dbReference>
<feature type="transmembrane region" description="Helical" evidence="7">
    <location>
        <begin position="62"/>
        <end position="79"/>
    </location>
</feature>
<comment type="subcellular location">
    <subcellularLocation>
        <location evidence="1">Cell membrane</location>
        <topology evidence="1">Multi-pass membrane protein</topology>
    </subcellularLocation>
</comment>
<evidence type="ECO:0000256" key="1">
    <source>
        <dbReference type="ARBA" id="ARBA00004651"/>
    </source>
</evidence>
<name>A0A0S2TIF2_9GAMM</name>
<evidence type="ECO:0000256" key="3">
    <source>
        <dbReference type="ARBA" id="ARBA00022475"/>
    </source>
</evidence>
<dbReference type="GO" id="GO:0008381">
    <property type="term" value="F:mechanosensitive monoatomic ion channel activity"/>
    <property type="evidence" value="ECO:0007669"/>
    <property type="project" value="UniProtKB-ARBA"/>
</dbReference>
<dbReference type="PANTHER" id="PTHR30566">
    <property type="entry name" value="YNAI-RELATED MECHANOSENSITIVE ION CHANNEL"/>
    <property type="match status" value="1"/>
</dbReference>
<dbReference type="Gene3D" id="2.30.30.60">
    <property type="match status" value="1"/>
</dbReference>
<dbReference type="InterPro" id="IPR023408">
    <property type="entry name" value="MscS_beta-dom_sf"/>
</dbReference>
<evidence type="ECO:0000259" key="9">
    <source>
        <dbReference type="Pfam" id="PF21082"/>
    </source>
</evidence>
<dbReference type="STRING" id="1748243.Tel_12475"/>
<feature type="transmembrane region" description="Helical" evidence="7">
    <location>
        <begin position="154"/>
        <end position="174"/>
    </location>
</feature>
<evidence type="ECO:0000256" key="7">
    <source>
        <dbReference type="SAM" id="Phobius"/>
    </source>
</evidence>
<evidence type="ECO:0000256" key="6">
    <source>
        <dbReference type="ARBA" id="ARBA00023136"/>
    </source>
</evidence>
<protein>
    <submittedName>
        <fullName evidence="11">Mechanosensitive ion channel protein MscS</fullName>
    </submittedName>
</protein>
<feature type="transmembrane region" description="Helical" evidence="7">
    <location>
        <begin position="85"/>
        <end position="107"/>
    </location>
</feature>
<feature type="domain" description="Mechanosensitive ion channel transmembrane helices 2/3" evidence="10">
    <location>
        <begin position="137"/>
        <end position="175"/>
    </location>
</feature>
<feature type="domain" description="Mechanosensitive ion channel MscS C-terminal" evidence="9">
    <location>
        <begin position="249"/>
        <end position="334"/>
    </location>
</feature>
<dbReference type="Pfam" id="PF21088">
    <property type="entry name" value="MS_channel_1st"/>
    <property type="match status" value="1"/>
</dbReference>
<dbReference type="Gene3D" id="3.30.70.100">
    <property type="match status" value="1"/>
</dbReference>
<comment type="similarity">
    <text evidence="2">Belongs to the MscS (TC 1.A.23) family.</text>
</comment>
<dbReference type="EMBL" id="CP013099">
    <property type="protein sequence ID" value="ALP54863.1"/>
    <property type="molecule type" value="Genomic_DNA"/>
</dbReference>
<evidence type="ECO:0000313" key="11">
    <source>
        <dbReference type="EMBL" id="ALP54863.1"/>
    </source>
</evidence>
<dbReference type="InterPro" id="IPR049142">
    <property type="entry name" value="MS_channel_1st"/>
</dbReference>